<dbReference type="OrthoDB" id="6386273at2"/>
<reference evidence="3 5" key="2">
    <citation type="journal article" date="2018" name="Nat. Biotechnol.">
        <title>A standardized bacterial taxonomy based on genome phylogeny substantially revises the tree of life.</title>
        <authorList>
            <person name="Parks D.H."/>
            <person name="Chuvochina M."/>
            <person name="Waite D.W."/>
            <person name="Rinke C."/>
            <person name="Skarshewski A."/>
            <person name="Chaumeil P.A."/>
            <person name="Hugenholtz P."/>
        </authorList>
    </citation>
    <scope>NUCLEOTIDE SEQUENCE [LARGE SCALE GENOMIC DNA]</scope>
    <source>
        <strain evidence="3">UBA11621</strain>
    </source>
</reference>
<proteinExistence type="predicted"/>
<evidence type="ECO:0000313" key="4">
    <source>
        <dbReference type="Proteomes" id="UP000056090"/>
    </source>
</evidence>
<evidence type="ECO:0000313" key="5">
    <source>
        <dbReference type="Proteomes" id="UP000264779"/>
    </source>
</evidence>
<dbReference type="PATRIC" id="fig|589873.4.peg.2514"/>
<sequence>MKLLKTLAATAALSFAFNAVAAGPQKDVRFVGDTQFAGFCKAIVLDDVKVLRSSLSRNVGRIGASQREVLRLVTSEDGLTCNGISLIDFAVERDASAVREYLTSRS</sequence>
<dbReference type="InterPro" id="IPR022193">
    <property type="entry name" value="DUF3718"/>
</dbReference>
<dbReference type="Pfam" id="PF12514">
    <property type="entry name" value="DUF3718"/>
    <property type="match status" value="1"/>
</dbReference>
<gene>
    <name evidence="3" type="ORF">DEB45_03120</name>
    <name evidence="2" type="ORF">EP13_10990</name>
</gene>
<dbReference type="Proteomes" id="UP000056090">
    <property type="component" value="Chromosome"/>
</dbReference>
<feature type="signal peptide" evidence="1">
    <location>
        <begin position="1"/>
        <end position="21"/>
    </location>
</feature>
<reference evidence="2 4" key="1">
    <citation type="submission" date="2014-06" db="EMBL/GenBank/DDBJ databases">
        <title>Genomes of Alteromonas australica, a world apart.</title>
        <authorList>
            <person name="Gonzaga A."/>
            <person name="Lopez-Perez M."/>
            <person name="Rodriguez-Valera F."/>
        </authorList>
    </citation>
    <scope>NUCLEOTIDE SEQUENCE [LARGE SCALE GENOMIC DNA]</scope>
    <source>
        <strain evidence="2 4">H 17</strain>
    </source>
</reference>
<keyword evidence="1" id="KW-0732">Signal</keyword>
<evidence type="ECO:0000256" key="1">
    <source>
        <dbReference type="SAM" id="SignalP"/>
    </source>
</evidence>
<protein>
    <submittedName>
        <fullName evidence="3">DUF3718 domain-containing protein</fullName>
    </submittedName>
</protein>
<dbReference type="KEGG" id="aal:EP13_10990"/>
<keyword evidence="4" id="KW-1185">Reference proteome</keyword>
<dbReference type="EMBL" id="CP008849">
    <property type="protein sequence ID" value="AIF99167.1"/>
    <property type="molecule type" value="Genomic_DNA"/>
</dbReference>
<dbReference type="RefSeq" id="WP_052364363.1">
    <property type="nucleotide sequence ID" value="NZ_CAXGHX010000005.1"/>
</dbReference>
<accession>A0A075P781</accession>
<dbReference type="eggNOG" id="ENOG50330HR">
    <property type="taxonomic scope" value="Bacteria"/>
</dbReference>
<dbReference type="KEGG" id="aaus:EP12_11675"/>
<dbReference type="AlphaFoldDB" id="A0A075P781"/>
<feature type="chain" id="PRO_5035984917" evidence="1">
    <location>
        <begin position="22"/>
        <end position="106"/>
    </location>
</feature>
<evidence type="ECO:0000313" key="3">
    <source>
        <dbReference type="EMBL" id="HBU50230.1"/>
    </source>
</evidence>
<dbReference type="Proteomes" id="UP000264779">
    <property type="component" value="Unassembled WGS sequence"/>
</dbReference>
<dbReference type="EMBL" id="DONK01000048">
    <property type="protein sequence ID" value="HBU50230.1"/>
    <property type="molecule type" value="Genomic_DNA"/>
</dbReference>
<organism evidence="2 4">
    <name type="scientific">Alteromonas australica</name>
    <dbReference type="NCBI Taxonomy" id="589873"/>
    <lineage>
        <taxon>Bacteria</taxon>
        <taxon>Pseudomonadati</taxon>
        <taxon>Pseudomonadota</taxon>
        <taxon>Gammaproteobacteria</taxon>
        <taxon>Alteromonadales</taxon>
        <taxon>Alteromonadaceae</taxon>
        <taxon>Alteromonas/Salinimonas group</taxon>
        <taxon>Alteromonas</taxon>
    </lineage>
</organism>
<name>A0A075P781_9ALTE</name>
<evidence type="ECO:0000313" key="2">
    <source>
        <dbReference type="EMBL" id="AIF99167.1"/>
    </source>
</evidence>